<reference evidence="2" key="1">
    <citation type="submission" date="2023-06" db="EMBL/GenBank/DDBJ databases">
        <title>Survivors Of The Sea: Transcriptome response of Skeletonema marinoi to long-term dormancy.</title>
        <authorList>
            <person name="Pinder M.I.M."/>
            <person name="Kourtchenko O."/>
            <person name="Robertson E.K."/>
            <person name="Larsson T."/>
            <person name="Maumus F."/>
            <person name="Osuna-Cruz C.M."/>
            <person name="Vancaester E."/>
            <person name="Stenow R."/>
            <person name="Vandepoele K."/>
            <person name="Ploug H."/>
            <person name="Bruchert V."/>
            <person name="Godhe A."/>
            <person name="Topel M."/>
        </authorList>
    </citation>
    <scope>NUCLEOTIDE SEQUENCE</scope>
    <source>
        <strain evidence="2">R05AC</strain>
    </source>
</reference>
<feature type="compositionally biased region" description="Basic and acidic residues" evidence="1">
    <location>
        <begin position="170"/>
        <end position="179"/>
    </location>
</feature>
<dbReference type="EMBL" id="JATAAI010000004">
    <property type="protein sequence ID" value="KAK1746327.1"/>
    <property type="molecule type" value="Genomic_DNA"/>
</dbReference>
<keyword evidence="3" id="KW-1185">Reference proteome</keyword>
<gene>
    <name evidence="2" type="ORF">QTG54_002934</name>
</gene>
<evidence type="ECO:0000313" key="3">
    <source>
        <dbReference type="Proteomes" id="UP001224775"/>
    </source>
</evidence>
<feature type="region of interest" description="Disordered" evidence="1">
    <location>
        <begin position="127"/>
        <end position="179"/>
    </location>
</feature>
<accession>A0AAD8YHS3</accession>
<evidence type="ECO:0000313" key="2">
    <source>
        <dbReference type="EMBL" id="KAK1746327.1"/>
    </source>
</evidence>
<comment type="caution">
    <text evidence="2">The sequence shown here is derived from an EMBL/GenBank/DDBJ whole genome shotgun (WGS) entry which is preliminary data.</text>
</comment>
<proteinExistence type="predicted"/>
<evidence type="ECO:0000256" key="1">
    <source>
        <dbReference type="SAM" id="MobiDB-lite"/>
    </source>
</evidence>
<protein>
    <submittedName>
        <fullName evidence="2">Uncharacterized protein</fullName>
    </submittedName>
</protein>
<feature type="compositionally biased region" description="Low complexity" evidence="1">
    <location>
        <begin position="143"/>
        <end position="157"/>
    </location>
</feature>
<dbReference type="Proteomes" id="UP001224775">
    <property type="component" value="Unassembled WGS sequence"/>
</dbReference>
<organism evidence="2 3">
    <name type="scientific">Skeletonema marinoi</name>
    <dbReference type="NCBI Taxonomy" id="267567"/>
    <lineage>
        <taxon>Eukaryota</taxon>
        <taxon>Sar</taxon>
        <taxon>Stramenopiles</taxon>
        <taxon>Ochrophyta</taxon>
        <taxon>Bacillariophyta</taxon>
        <taxon>Coscinodiscophyceae</taxon>
        <taxon>Thalassiosirophycidae</taxon>
        <taxon>Thalassiosirales</taxon>
        <taxon>Skeletonemataceae</taxon>
        <taxon>Skeletonema</taxon>
        <taxon>Skeletonema marinoi-dohrnii complex</taxon>
    </lineage>
</organism>
<sequence length="481" mass="53543">MGDCQTRQSNIPPSSEAAVTNTDIMNSSSPSVPSSLSIFHEDILLAILSFVADTPFETVGGDNPTCGESTLTHTLPLVSKQFHRLTKQHDMFWENALLRLVKKEYLWEDGMKRFVFDSKCDKIRSDILERNHNRNRRDKRTKNNQLQQQQQRAQAEASGSLQMSATSDGDNLKSDNTDNTTKEEALLKQACDAIEAYPPRNSASSSGIHQCIYKSIVQNHLRYKGAVFYMPSAIRLGSPYGLHFFEPRYRLLMSEVMAPYPVSARRGERISPMVPSLIPNNSLRQNGDDDDIKANLLNVLEQNQSLLGKYQLPTFIHAHQSPLRKNTPATIVQVRQCMVSVMGQQMCIWSPLHIFGLIKSLSGPARGDCTKHADTHGKGGFKRKAKCFKSNRRITFPKKMIKSSNLHHCQLQSSGRLVLIAWTISAFVAAQGEQDHGGHGADTVAGTSFLADVHCVTQANGTNVTRKLAMNYVACLSSKEP</sequence>
<feature type="compositionally biased region" description="Basic residues" evidence="1">
    <location>
        <begin position="133"/>
        <end position="142"/>
    </location>
</feature>
<dbReference type="AlphaFoldDB" id="A0AAD8YHS3"/>
<feature type="compositionally biased region" description="Polar residues" evidence="1">
    <location>
        <begin position="159"/>
        <end position="169"/>
    </location>
</feature>
<name>A0AAD8YHS3_9STRA</name>